<evidence type="ECO:0000256" key="1">
    <source>
        <dbReference type="ARBA" id="ARBA00012418"/>
    </source>
</evidence>
<dbReference type="GO" id="GO:0003677">
    <property type="term" value="F:DNA binding"/>
    <property type="evidence" value="ECO:0007669"/>
    <property type="project" value="InterPro"/>
</dbReference>
<keyword evidence="7" id="KW-1185">Reference proteome</keyword>
<dbReference type="Proteomes" id="UP000663873">
    <property type="component" value="Unassembled WGS sequence"/>
</dbReference>
<sequence>MQHNVIEAIRKVYMVNQKLDKSKTRIQINDNCEIETIAGWMLETDGTSFKIYLATKDIDLRRTYTNDVVEIFDVFSIDAVRKAIEYKMNHIISFDGSMKRSFKKNILLGQLTKIGTV</sequence>
<dbReference type="Proteomes" id="UP000663825">
    <property type="component" value="Unassembled WGS sequence"/>
</dbReference>
<dbReference type="EMBL" id="CAJNYD010001648">
    <property type="protein sequence ID" value="CAF3357870.1"/>
    <property type="molecule type" value="Genomic_DNA"/>
</dbReference>
<protein>
    <recommendedName>
        <fullName evidence="1">DNA-directed RNA polymerase</fullName>
        <ecNumber evidence="1">2.7.7.6</ecNumber>
    </recommendedName>
</protein>
<dbReference type="EC" id="2.7.7.6" evidence="1"/>
<dbReference type="SUPFAM" id="SSF64484">
    <property type="entry name" value="beta and beta-prime subunits of DNA dependent RNA-polymerase"/>
    <property type="match status" value="1"/>
</dbReference>
<dbReference type="EMBL" id="CAJNXB010000597">
    <property type="protein sequence ID" value="CAF3074319.1"/>
    <property type="molecule type" value="Genomic_DNA"/>
</dbReference>
<evidence type="ECO:0000313" key="5">
    <source>
        <dbReference type="EMBL" id="CAF4210034.1"/>
    </source>
</evidence>
<dbReference type="EMBL" id="CAJOBP010007547">
    <property type="protein sequence ID" value="CAF4516675.1"/>
    <property type="molecule type" value="Genomic_DNA"/>
</dbReference>
<feature type="domain" description="RNA polymerase Rpb1" evidence="2">
    <location>
        <begin position="12"/>
        <end position="98"/>
    </location>
</feature>
<organism evidence="6 7">
    <name type="scientific">Rotaria socialis</name>
    <dbReference type="NCBI Taxonomy" id="392032"/>
    <lineage>
        <taxon>Eukaryota</taxon>
        <taxon>Metazoa</taxon>
        <taxon>Spiralia</taxon>
        <taxon>Gnathifera</taxon>
        <taxon>Rotifera</taxon>
        <taxon>Eurotatoria</taxon>
        <taxon>Bdelloidea</taxon>
        <taxon>Philodinida</taxon>
        <taxon>Philodinidae</taxon>
        <taxon>Rotaria</taxon>
    </lineage>
</organism>
<comment type="caution">
    <text evidence="6">The sequence shown here is derived from an EMBL/GenBank/DDBJ whole genome shotgun (WGS) entry which is preliminary data.</text>
</comment>
<dbReference type="GO" id="GO:0003899">
    <property type="term" value="F:DNA-directed RNA polymerase activity"/>
    <property type="evidence" value="ECO:0007669"/>
    <property type="project" value="UniProtKB-EC"/>
</dbReference>
<dbReference type="EMBL" id="CAJOBO010000391">
    <property type="protein sequence ID" value="CAF4210034.1"/>
    <property type="molecule type" value="Genomic_DNA"/>
</dbReference>
<dbReference type="Pfam" id="PF04998">
    <property type="entry name" value="RNA_pol_Rpb1_5"/>
    <property type="match status" value="1"/>
</dbReference>
<dbReference type="OrthoDB" id="270392at2759"/>
<evidence type="ECO:0000259" key="2">
    <source>
        <dbReference type="Pfam" id="PF04998"/>
    </source>
</evidence>
<dbReference type="AlphaFoldDB" id="A0A820WG98"/>
<evidence type="ECO:0000313" key="7">
    <source>
        <dbReference type="Proteomes" id="UP000663873"/>
    </source>
</evidence>
<proteinExistence type="predicted"/>
<dbReference type="Proteomes" id="UP000663833">
    <property type="component" value="Unassembled WGS sequence"/>
</dbReference>
<dbReference type="Proteomes" id="UP000663851">
    <property type="component" value="Unassembled WGS sequence"/>
</dbReference>
<dbReference type="GO" id="GO:0006351">
    <property type="term" value="P:DNA-templated transcription"/>
    <property type="evidence" value="ECO:0007669"/>
    <property type="project" value="InterPro"/>
</dbReference>
<evidence type="ECO:0000313" key="4">
    <source>
        <dbReference type="EMBL" id="CAF3357870.1"/>
    </source>
</evidence>
<evidence type="ECO:0000313" key="3">
    <source>
        <dbReference type="EMBL" id="CAF3074319.1"/>
    </source>
</evidence>
<dbReference type="InterPro" id="IPR007081">
    <property type="entry name" value="RNA_pol_Rpb1_5"/>
</dbReference>
<reference evidence="6" key="1">
    <citation type="submission" date="2021-02" db="EMBL/GenBank/DDBJ databases">
        <authorList>
            <person name="Nowell W R."/>
        </authorList>
    </citation>
    <scope>NUCLEOTIDE SEQUENCE</scope>
</reference>
<evidence type="ECO:0000313" key="6">
    <source>
        <dbReference type="EMBL" id="CAF4516675.1"/>
    </source>
</evidence>
<gene>
    <name evidence="5" type="ORF">HFQ381_LOCUS7994</name>
    <name evidence="4" type="ORF">LUA448_LOCUS13672</name>
    <name evidence="3" type="ORF">TIS948_LOCUS5274</name>
    <name evidence="6" type="ORF">UJA718_LOCUS27347</name>
</gene>
<name>A0A820WG98_9BILA</name>
<accession>A0A820WG98</accession>